<gene>
    <name evidence="1" type="ordered locus">RB2501_16079</name>
</gene>
<evidence type="ECO:0000313" key="2">
    <source>
        <dbReference type="Proteomes" id="UP000009049"/>
    </source>
</evidence>
<dbReference type="CDD" id="cd02603">
    <property type="entry name" value="HAD_sEH-N_like"/>
    <property type="match status" value="1"/>
</dbReference>
<dbReference type="InterPro" id="IPR023198">
    <property type="entry name" value="PGP-like_dom2"/>
</dbReference>
<dbReference type="PANTHER" id="PTHR43611:SF3">
    <property type="entry name" value="FLAVIN MONONUCLEOTIDE HYDROLASE 1, CHLOROPLATIC"/>
    <property type="match status" value="1"/>
</dbReference>
<dbReference type="AlphaFoldDB" id="A4CLW3"/>
<reference evidence="1 2" key="1">
    <citation type="journal article" date="2009" name="J. Bacteriol.">
        <title>Complete genome sequence of Robiginitalea biformata HTCC2501.</title>
        <authorList>
            <person name="Oh H.M."/>
            <person name="Giovannoni S.J."/>
            <person name="Lee K."/>
            <person name="Ferriera S."/>
            <person name="Johnson J."/>
            <person name="Cho J.C."/>
        </authorList>
    </citation>
    <scope>NUCLEOTIDE SEQUENCE [LARGE SCALE GENOMIC DNA]</scope>
    <source>
        <strain evidence="2">ATCC BAA-864 / HTCC2501 / KCTC 12146</strain>
    </source>
</reference>
<dbReference type="Gene3D" id="3.40.50.1000">
    <property type="entry name" value="HAD superfamily/HAD-like"/>
    <property type="match status" value="1"/>
</dbReference>
<name>A4CLW3_ROBBH</name>
<proteinExistence type="predicted"/>
<dbReference type="InterPro" id="IPR023214">
    <property type="entry name" value="HAD_sf"/>
</dbReference>
<dbReference type="OrthoDB" id="9797415at2"/>
<keyword evidence="1" id="KW-0378">Hydrolase</keyword>
<dbReference type="eggNOG" id="COG1011">
    <property type="taxonomic scope" value="Bacteria"/>
</dbReference>
<dbReference type="STRING" id="313596.RB2501_16079"/>
<protein>
    <submittedName>
        <fullName evidence="1">Putative haloacid dehalogenase-type hydrolase</fullName>
    </submittedName>
</protein>
<dbReference type="SUPFAM" id="SSF56784">
    <property type="entry name" value="HAD-like"/>
    <property type="match status" value="1"/>
</dbReference>
<dbReference type="Pfam" id="PF00702">
    <property type="entry name" value="Hydrolase"/>
    <property type="match status" value="1"/>
</dbReference>
<organism evidence="1 2">
    <name type="scientific">Robiginitalea biformata (strain ATCC BAA-864 / DSM 15991 / KCTC 12146 / HTCC2501)</name>
    <dbReference type="NCBI Taxonomy" id="313596"/>
    <lineage>
        <taxon>Bacteria</taxon>
        <taxon>Pseudomonadati</taxon>
        <taxon>Bacteroidota</taxon>
        <taxon>Flavobacteriia</taxon>
        <taxon>Flavobacteriales</taxon>
        <taxon>Flavobacteriaceae</taxon>
        <taxon>Robiginitalea</taxon>
    </lineage>
</organism>
<accession>A4CLW3</accession>
<dbReference type="Gene3D" id="1.10.150.240">
    <property type="entry name" value="Putative phosphatase, domain 2"/>
    <property type="match status" value="1"/>
</dbReference>
<sequence>MIKNLIFDFGDVIIDLDKEGVPRALAGYGLSGADPELVSWANQYEAGQMTSTEFLDRLGNRLGEPDREVLVRHWNTTIRHLPEGRLEFLENLRDSGGFRMFLLSNTNELHMACVARQLGEETFSRLKACFEGFYLSYQIGMRKPEPGIFRHVLEENRLAPGETLFIDDTLEHILGARSLGIATWHLQVGQEDVRELKNRL</sequence>
<dbReference type="NCBIfam" id="TIGR01549">
    <property type="entry name" value="HAD-SF-IA-v1"/>
    <property type="match status" value="1"/>
</dbReference>
<evidence type="ECO:0000313" key="1">
    <source>
        <dbReference type="EMBL" id="EAR15862.1"/>
    </source>
</evidence>
<dbReference type="RefSeq" id="WP_015755177.1">
    <property type="nucleotide sequence ID" value="NC_013222.1"/>
</dbReference>
<dbReference type="NCBIfam" id="TIGR01509">
    <property type="entry name" value="HAD-SF-IA-v3"/>
    <property type="match status" value="1"/>
</dbReference>
<dbReference type="HOGENOM" id="CLU_045011_9_5_10"/>
<dbReference type="Proteomes" id="UP000009049">
    <property type="component" value="Chromosome"/>
</dbReference>
<keyword evidence="2" id="KW-1185">Reference proteome</keyword>
<dbReference type="SFLD" id="SFLDS00003">
    <property type="entry name" value="Haloacid_Dehalogenase"/>
    <property type="match status" value="1"/>
</dbReference>
<dbReference type="InterPro" id="IPR006439">
    <property type="entry name" value="HAD-SF_hydro_IA"/>
</dbReference>
<dbReference type="SFLD" id="SFLDG01129">
    <property type="entry name" value="C1.5:_HAD__Beta-PGM__Phosphata"/>
    <property type="match status" value="1"/>
</dbReference>
<dbReference type="KEGG" id="rbi:RB2501_16079"/>
<dbReference type="GO" id="GO:0016787">
    <property type="term" value="F:hydrolase activity"/>
    <property type="evidence" value="ECO:0007669"/>
    <property type="project" value="UniProtKB-KW"/>
</dbReference>
<dbReference type="InterPro" id="IPR036412">
    <property type="entry name" value="HAD-like_sf"/>
</dbReference>
<dbReference type="PANTHER" id="PTHR43611">
    <property type="entry name" value="ALPHA-D-GLUCOSE 1-PHOSPHATE PHOSPHATASE"/>
    <property type="match status" value="1"/>
</dbReference>
<dbReference type="EMBL" id="CP001712">
    <property type="protein sequence ID" value="EAR15862.1"/>
    <property type="molecule type" value="Genomic_DNA"/>
</dbReference>